<evidence type="ECO:0000259" key="1">
    <source>
        <dbReference type="Pfam" id="PF03372"/>
    </source>
</evidence>
<evidence type="ECO:0000313" key="3">
    <source>
        <dbReference type="Proteomes" id="UP000178432"/>
    </source>
</evidence>
<dbReference type="PANTHER" id="PTHR14859">
    <property type="entry name" value="CALCOFLUOR WHITE HYPERSENSITIVE PROTEIN PRECURSOR"/>
    <property type="match status" value="1"/>
</dbReference>
<dbReference type="SUPFAM" id="SSF56219">
    <property type="entry name" value="DNase I-like"/>
    <property type="match status" value="1"/>
</dbReference>
<gene>
    <name evidence="2" type="ORF">A2663_03655</name>
</gene>
<dbReference type="GO" id="GO:0003824">
    <property type="term" value="F:catalytic activity"/>
    <property type="evidence" value="ECO:0007669"/>
    <property type="project" value="InterPro"/>
</dbReference>
<organism evidence="2 3">
    <name type="scientific">Candidatus Buchananbacteria bacterium RIFCSPHIGHO2_01_FULL_46_12</name>
    <dbReference type="NCBI Taxonomy" id="1797536"/>
    <lineage>
        <taxon>Bacteria</taxon>
        <taxon>Candidatus Buchananiibacteriota</taxon>
    </lineage>
</organism>
<dbReference type="GO" id="GO:0016020">
    <property type="term" value="C:membrane"/>
    <property type="evidence" value="ECO:0007669"/>
    <property type="project" value="GOC"/>
</dbReference>
<dbReference type="GO" id="GO:0006506">
    <property type="term" value="P:GPI anchor biosynthetic process"/>
    <property type="evidence" value="ECO:0007669"/>
    <property type="project" value="TreeGrafter"/>
</dbReference>
<dbReference type="InterPro" id="IPR005135">
    <property type="entry name" value="Endo/exonuclease/phosphatase"/>
</dbReference>
<name>A0A1G1Y837_9BACT</name>
<accession>A0A1G1Y837</accession>
<dbReference type="AlphaFoldDB" id="A0A1G1Y837"/>
<proteinExistence type="predicted"/>
<sequence length="260" mass="30086">MKIMLYNLDHGGRKGNNLYARWPALIKTIKSINPDIAVLLECWDWEEKKQFKKFAEKLGYPYYYFSSSNTKHHIGLVAKIKPAKIKKYRKNFHHSVLQAHFDQPLDFNIFGVHLSPKTEAARLEEAKRIIKLAESNQPAIVIGDFNSLSPLDGYNEKKLIGQFQKNNISKFGKNKLEKRAIAKILKAGLIDIYKIQHQDKKLHYSVPSQYCQDCDHAAKMRLDYAFIDKSLIKIVTASKIIKNRLTDKSSDHYPLVLELK</sequence>
<comment type="caution">
    <text evidence="2">The sequence shown here is derived from an EMBL/GenBank/DDBJ whole genome shotgun (WGS) entry which is preliminary data.</text>
</comment>
<dbReference type="InterPro" id="IPR051916">
    <property type="entry name" value="GPI-anchor_lipid_remodeler"/>
</dbReference>
<evidence type="ECO:0000313" key="2">
    <source>
        <dbReference type="EMBL" id="OGY48374.1"/>
    </source>
</evidence>
<dbReference type="PANTHER" id="PTHR14859:SF1">
    <property type="entry name" value="PGAP2-INTERACTING PROTEIN"/>
    <property type="match status" value="1"/>
</dbReference>
<reference evidence="2 3" key="1">
    <citation type="journal article" date="2016" name="Nat. Commun.">
        <title>Thousands of microbial genomes shed light on interconnected biogeochemical processes in an aquifer system.</title>
        <authorList>
            <person name="Anantharaman K."/>
            <person name="Brown C.T."/>
            <person name="Hug L.A."/>
            <person name="Sharon I."/>
            <person name="Castelle C.J."/>
            <person name="Probst A.J."/>
            <person name="Thomas B.C."/>
            <person name="Singh A."/>
            <person name="Wilkins M.J."/>
            <person name="Karaoz U."/>
            <person name="Brodie E.L."/>
            <person name="Williams K.H."/>
            <person name="Hubbard S.S."/>
            <person name="Banfield J.F."/>
        </authorList>
    </citation>
    <scope>NUCLEOTIDE SEQUENCE [LARGE SCALE GENOMIC DNA]</scope>
</reference>
<dbReference type="EMBL" id="MHIF01000014">
    <property type="protein sequence ID" value="OGY48374.1"/>
    <property type="molecule type" value="Genomic_DNA"/>
</dbReference>
<dbReference type="Gene3D" id="3.60.10.10">
    <property type="entry name" value="Endonuclease/exonuclease/phosphatase"/>
    <property type="match status" value="1"/>
</dbReference>
<dbReference type="Proteomes" id="UP000178432">
    <property type="component" value="Unassembled WGS sequence"/>
</dbReference>
<dbReference type="InterPro" id="IPR036691">
    <property type="entry name" value="Endo/exonu/phosph_ase_sf"/>
</dbReference>
<feature type="domain" description="Endonuclease/exonuclease/phosphatase" evidence="1">
    <location>
        <begin position="6"/>
        <end position="252"/>
    </location>
</feature>
<dbReference type="Pfam" id="PF03372">
    <property type="entry name" value="Exo_endo_phos"/>
    <property type="match status" value="1"/>
</dbReference>
<protein>
    <recommendedName>
        <fullName evidence="1">Endonuclease/exonuclease/phosphatase domain-containing protein</fullName>
    </recommendedName>
</protein>